<dbReference type="SMART" id="SM00345">
    <property type="entry name" value="HTH_GNTR"/>
    <property type="match status" value="1"/>
</dbReference>
<evidence type="ECO:0000313" key="5">
    <source>
        <dbReference type="EMBL" id="MBM7717605.1"/>
    </source>
</evidence>
<dbReference type="SUPFAM" id="SSF48008">
    <property type="entry name" value="GntR ligand-binding domain-like"/>
    <property type="match status" value="1"/>
</dbReference>
<dbReference type="Gene3D" id="1.20.120.530">
    <property type="entry name" value="GntR ligand-binding domain-like"/>
    <property type="match status" value="1"/>
</dbReference>
<dbReference type="InterPro" id="IPR028374">
    <property type="entry name" value="FadR_C"/>
</dbReference>
<dbReference type="PANTHER" id="PTHR43537">
    <property type="entry name" value="TRANSCRIPTIONAL REGULATOR, GNTR FAMILY"/>
    <property type="match status" value="1"/>
</dbReference>
<evidence type="ECO:0000256" key="1">
    <source>
        <dbReference type="ARBA" id="ARBA00023015"/>
    </source>
</evidence>
<dbReference type="RefSeq" id="WP_205180367.1">
    <property type="nucleotide sequence ID" value="NZ_JAFBFH010000058.1"/>
</dbReference>
<dbReference type="EMBL" id="JAFBFH010000058">
    <property type="protein sequence ID" value="MBM7717605.1"/>
    <property type="molecule type" value="Genomic_DNA"/>
</dbReference>
<keyword evidence="3" id="KW-0804">Transcription</keyword>
<feature type="domain" description="HTH gntR-type" evidence="4">
    <location>
        <begin position="5"/>
        <end position="73"/>
    </location>
</feature>
<keyword evidence="1" id="KW-0805">Transcription regulation</keyword>
<organism evidence="5 6">
    <name type="scientific">Siminovitchia thermophila</name>
    <dbReference type="NCBI Taxonomy" id="1245522"/>
    <lineage>
        <taxon>Bacteria</taxon>
        <taxon>Bacillati</taxon>
        <taxon>Bacillota</taxon>
        <taxon>Bacilli</taxon>
        <taxon>Bacillales</taxon>
        <taxon>Bacillaceae</taxon>
        <taxon>Siminovitchia</taxon>
    </lineage>
</organism>
<dbReference type="Proteomes" id="UP000823485">
    <property type="component" value="Unassembled WGS sequence"/>
</dbReference>
<dbReference type="PANTHER" id="PTHR43537:SF52">
    <property type="entry name" value="FATTY ACID METABOLISM REGULATOR PROTEIN"/>
    <property type="match status" value="1"/>
</dbReference>
<dbReference type="InterPro" id="IPR036388">
    <property type="entry name" value="WH-like_DNA-bd_sf"/>
</dbReference>
<name>A0ABS2RDY0_9BACI</name>
<evidence type="ECO:0000256" key="2">
    <source>
        <dbReference type="ARBA" id="ARBA00023125"/>
    </source>
</evidence>
<keyword evidence="6" id="KW-1185">Reference proteome</keyword>
<proteinExistence type="predicted"/>
<dbReference type="SUPFAM" id="SSF46785">
    <property type="entry name" value="Winged helix' DNA-binding domain"/>
    <property type="match status" value="1"/>
</dbReference>
<evidence type="ECO:0000259" key="4">
    <source>
        <dbReference type="PROSITE" id="PS50949"/>
    </source>
</evidence>
<dbReference type="CDD" id="cd07377">
    <property type="entry name" value="WHTH_GntR"/>
    <property type="match status" value="1"/>
</dbReference>
<dbReference type="PROSITE" id="PS50949">
    <property type="entry name" value="HTH_GNTR"/>
    <property type="match status" value="1"/>
</dbReference>
<dbReference type="InterPro" id="IPR000524">
    <property type="entry name" value="Tscrpt_reg_HTH_GntR"/>
</dbReference>
<sequence length="230" mass="26622">MRRRERSSDKIEQTLVKAILSSHYPVGSTLPPERELAKTFEVGRPTVREAIQRLEKDGWLTCRKGHSPIINDYWSKGNLTTLVHLLHHHETITEDFIVYLLELRISLTPTYIRDAVAASQAKVVAELAHLERLENEAESYATFDWQLQRSLAALSHNPIYLLILNSFHTFYHEMAINYFAIEEHRNLSFQFYNDLLAMALLGDAAEAEMVARNAMENSLTLWKTRKKVEE</sequence>
<evidence type="ECO:0000256" key="3">
    <source>
        <dbReference type="ARBA" id="ARBA00023163"/>
    </source>
</evidence>
<dbReference type="InterPro" id="IPR008920">
    <property type="entry name" value="TF_FadR/GntR_C"/>
</dbReference>
<dbReference type="Pfam" id="PF00392">
    <property type="entry name" value="GntR"/>
    <property type="match status" value="1"/>
</dbReference>
<dbReference type="Gene3D" id="1.10.10.10">
    <property type="entry name" value="Winged helix-like DNA-binding domain superfamily/Winged helix DNA-binding domain"/>
    <property type="match status" value="1"/>
</dbReference>
<reference evidence="5 6" key="1">
    <citation type="submission" date="2021-01" db="EMBL/GenBank/DDBJ databases">
        <title>Genomic Encyclopedia of Type Strains, Phase IV (KMG-IV): sequencing the most valuable type-strain genomes for metagenomic binning, comparative biology and taxonomic classification.</title>
        <authorList>
            <person name="Goeker M."/>
        </authorList>
    </citation>
    <scope>NUCLEOTIDE SEQUENCE [LARGE SCALE GENOMIC DNA]</scope>
    <source>
        <strain evidence="5 6">DSM 105453</strain>
    </source>
</reference>
<gene>
    <name evidence="5" type="ORF">JOC94_004636</name>
</gene>
<protein>
    <submittedName>
        <fullName evidence="5">GntR family negative regulator for fad regulon and positive regulator of fabA</fullName>
    </submittedName>
</protein>
<evidence type="ECO:0000313" key="6">
    <source>
        <dbReference type="Proteomes" id="UP000823485"/>
    </source>
</evidence>
<keyword evidence="2" id="KW-0238">DNA-binding</keyword>
<dbReference type="Pfam" id="PF07840">
    <property type="entry name" value="FadR_C"/>
    <property type="match status" value="1"/>
</dbReference>
<dbReference type="PRINTS" id="PR00035">
    <property type="entry name" value="HTHGNTR"/>
</dbReference>
<accession>A0ABS2RDY0</accession>
<comment type="caution">
    <text evidence="5">The sequence shown here is derived from an EMBL/GenBank/DDBJ whole genome shotgun (WGS) entry which is preliminary data.</text>
</comment>
<dbReference type="InterPro" id="IPR036390">
    <property type="entry name" value="WH_DNA-bd_sf"/>
</dbReference>